<dbReference type="InterPro" id="IPR000504">
    <property type="entry name" value="RRM_dom"/>
</dbReference>
<dbReference type="InterPro" id="IPR035979">
    <property type="entry name" value="RBD_domain_sf"/>
</dbReference>
<dbReference type="Gene3D" id="3.30.70.330">
    <property type="match status" value="1"/>
</dbReference>
<proteinExistence type="predicted"/>
<dbReference type="InParanoid" id="L5KBU2"/>
<dbReference type="InterPro" id="IPR012677">
    <property type="entry name" value="Nucleotide-bd_a/b_plait_sf"/>
</dbReference>
<dbReference type="FunCoup" id="L5KBU2">
    <property type="interactions" value="3"/>
</dbReference>
<feature type="compositionally biased region" description="Low complexity" evidence="4">
    <location>
        <begin position="181"/>
        <end position="193"/>
    </location>
</feature>
<keyword evidence="2 3" id="KW-0694">RNA-binding</keyword>
<organism evidence="6 7">
    <name type="scientific">Pteropus alecto</name>
    <name type="common">Black flying fox</name>
    <dbReference type="NCBI Taxonomy" id="9402"/>
    <lineage>
        <taxon>Eukaryota</taxon>
        <taxon>Metazoa</taxon>
        <taxon>Chordata</taxon>
        <taxon>Craniata</taxon>
        <taxon>Vertebrata</taxon>
        <taxon>Euteleostomi</taxon>
        <taxon>Mammalia</taxon>
        <taxon>Eutheria</taxon>
        <taxon>Laurasiatheria</taxon>
        <taxon>Chiroptera</taxon>
        <taxon>Yinpterochiroptera</taxon>
        <taxon>Pteropodoidea</taxon>
        <taxon>Pteropodidae</taxon>
        <taxon>Pteropodinae</taxon>
        <taxon>Pteropus</taxon>
    </lineage>
</organism>
<dbReference type="PANTHER" id="PTHR48026:SF2">
    <property type="entry name" value="HETEROGENEOUS NUCLEAR RIBONUCLEOPROTEIN A1-RELATED"/>
    <property type="match status" value="1"/>
</dbReference>
<evidence type="ECO:0000256" key="4">
    <source>
        <dbReference type="SAM" id="MobiDB-lite"/>
    </source>
</evidence>
<dbReference type="GO" id="GO:0003730">
    <property type="term" value="F:mRNA 3'-UTR binding"/>
    <property type="evidence" value="ECO:0007669"/>
    <property type="project" value="TreeGrafter"/>
</dbReference>
<dbReference type="SUPFAM" id="SSF54928">
    <property type="entry name" value="RNA-binding domain, RBD"/>
    <property type="match status" value="1"/>
</dbReference>
<dbReference type="PANTHER" id="PTHR48026">
    <property type="entry name" value="HOMOLOGOUS TO DROSOPHILA SQD (SQUID) PROTEIN"/>
    <property type="match status" value="1"/>
</dbReference>
<keyword evidence="1" id="KW-0677">Repeat</keyword>
<evidence type="ECO:0000259" key="5">
    <source>
        <dbReference type="PROSITE" id="PS50102"/>
    </source>
</evidence>
<dbReference type="GO" id="GO:0000398">
    <property type="term" value="P:mRNA splicing, via spliceosome"/>
    <property type="evidence" value="ECO:0007669"/>
    <property type="project" value="TreeGrafter"/>
</dbReference>
<evidence type="ECO:0000256" key="3">
    <source>
        <dbReference type="PROSITE-ProRule" id="PRU00176"/>
    </source>
</evidence>
<dbReference type="GO" id="GO:0071013">
    <property type="term" value="C:catalytic step 2 spliceosome"/>
    <property type="evidence" value="ECO:0007669"/>
    <property type="project" value="TreeGrafter"/>
</dbReference>
<dbReference type="PROSITE" id="PS50102">
    <property type="entry name" value="RRM"/>
    <property type="match status" value="1"/>
</dbReference>
<protein>
    <submittedName>
        <fullName evidence="6">Putative heterogeneous nuclear ribonucleoprotein A1-like protein 3</fullName>
    </submittedName>
</protein>
<accession>L5KBU2</accession>
<feature type="domain" description="RRM" evidence="5">
    <location>
        <begin position="10"/>
        <end position="85"/>
    </location>
</feature>
<keyword evidence="7" id="KW-1185">Reference proteome</keyword>
<evidence type="ECO:0000256" key="2">
    <source>
        <dbReference type="ARBA" id="ARBA00022884"/>
    </source>
</evidence>
<dbReference type="Proteomes" id="UP000010552">
    <property type="component" value="Unassembled WGS sequence"/>
</dbReference>
<dbReference type="SMART" id="SM00360">
    <property type="entry name" value="RRM"/>
    <property type="match status" value="1"/>
</dbReference>
<gene>
    <name evidence="6" type="ORF">PAL_GLEAN10000635</name>
</gene>
<name>L5KBU2_PTEAL</name>
<feature type="region of interest" description="Disordered" evidence="4">
    <location>
        <begin position="173"/>
        <end position="193"/>
    </location>
</feature>
<sequence length="193" mass="21060">MSLKEPKQLQKLFIRGLSFETTDESLRSHFEQWGMLTDCVVMKDLNTKSSRGFGFVTFTTVEEVDAAIKCKATQTKEVKVVLETSVVVTEVVLVGMTTLVIEETSVVEVALVEAVVVEDMVAVEIAIMDLVMIEAILEVVGKSSYFGAMQRGNFGVRISGLYSGGGQYFAKPQNQGGYGGSPSSSSYGNDRRF</sequence>
<dbReference type="Pfam" id="PF00076">
    <property type="entry name" value="RRM_1"/>
    <property type="match status" value="1"/>
</dbReference>
<keyword evidence="6" id="KW-0687">Ribonucleoprotein</keyword>
<dbReference type="AlphaFoldDB" id="L5KBU2"/>
<evidence type="ECO:0000313" key="6">
    <source>
        <dbReference type="EMBL" id="ELK08256.1"/>
    </source>
</evidence>
<evidence type="ECO:0000256" key="1">
    <source>
        <dbReference type="ARBA" id="ARBA00022737"/>
    </source>
</evidence>
<reference evidence="7" key="1">
    <citation type="journal article" date="2013" name="Science">
        <title>Comparative analysis of bat genomes provides insight into the evolution of flight and immunity.</title>
        <authorList>
            <person name="Zhang G."/>
            <person name="Cowled C."/>
            <person name="Shi Z."/>
            <person name="Huang Z."/>
            <person name="Bishop-Lilly K.A."/>
            <person name="Fang X."/>
            <person name="Wynne J.W."/>
            <person name="Xiong Z."/>
            <person name="Baker M.L."/>
            <person name="Zhao W."/>
            <person name="Tachedjian M."/>
            <person name="Zhu Y."/>
            <person name="Zhou P."/>
            <person name="Jiang X."/>
            <person name="Ng J."/>
            <person name="Yang L."/>
            <person name="Wu L."/>
            <person name="Xiao J."/>
            <person name="Feng Y."/>
            <person name="Chen Y."/>
            <person name="Sun X."/>
            <person name="Zhang Y."/>
            <person name="Marsh G.A."/>
            <person name="Crameri G."/>
            <person name="Broder C.C."/>
            <person name="Frey K.G."/>
            <person name="Wang L.F."/>
            <person name="Wang J."/>
        </authorList>
    </citation>
    <scope>NUCLEOTIDE SEQUENCE [LARGE SCALE GENOMIC DNA]</scope>
</reference>
<dbReference type="STRING" id="9402.L5KBU2"/>
<dbReference type="FunFam" id="3.30.70.330:FF:000040">
    <property type="entry name" value="Heterogeneous nuclear ribonucleoprotein A2/B1"/>
    <property type="match status" value="1"/>
</dbReference>
<dbReference type="EMBL" id="KB030908">
    <property type="protein sequence ID" value="ELK08256.1"/>
    <property type="molecule type" value="Genomic_DNA"/>
</dbReference>
<evidence type="ECO:0000313" key="7">
    <source>
        <dbReference type="Proteomes" id="UP000010552"/>
    </source>
</evidence>